<dbReference type="GO" id="GO:0005737">
    <property type="term" value="C:cytoplasm"/>
    <property type="evidence" value="ECO:0007669"/>
    <property type="project" value="UniProtKB-SubCell"/>
</dbReference>
<evidence type="ECO:0000259" key="22">
    <source>
        <dbReference type="Pfam" id="PF00391"/>
    </source>
</evidence>
<dbReference type="GO" id="GO:0016301">
    <property type="term" value="F:kinase activity"/>
    <property type="evidence" value="ECO:0007669"/>
    <property type="project" value="UniProtKB-KW"/>
</dbReference>
<dbReference type="InterPro" id="IPR023151">
    <property type="entry name" value="PEP_util_CS"/>
</dbReference>
<evidence type="ECO:0000256" key="3">
    <source>
        <dbReference type="ARBA" id="ARBA00002728"/>
    </source>
</evidence>
<dbReference type="Pfam" id="PF00391">
    <property type="entry name" value="PEP-utilizers"/>
    <property type="match status" value="1"/>
</dbReference>
<dbReference type="GO" id="GO:0009401">
    <property type="term" value="P:phosphoenolpyruvate-dependent sugar phosphotransferase system"/>
    <property type="evidence" value="ECO:0007669"/>
    <property type="project" value="UniProtKB-KW"/>
</dbReference>
<dbReference type="Gene3D" id="3.50.30.10">
    <property type="entry name" value="Phosphohistidine domain"/>
    <property type="match status" value="1"/>
</dbReference>
<feature type="domain" description="PEP-utilising enzyme mobile" evidence="22">
    <location>
        <begin position="157"/>
        <end position="228"/>
    </location>
</feature>
<comment type="cofactor">
    <cofactor evidence="2 17 20">
        <name>Mg(2+)</name>
        <dbReference type="ChEBI" id="CHEBI:18420"/>
    </cofactor>
</comment>
<feature type="binding site" evidence="19">
    <location>
        <begin position="458"/>
        <end position="459"/>
    </location>
    <ligand>
        <name>phosphoenolpyruvate</name>
        <dbReference type="ChEBI" id="CHEBI:58702"/>
    </ligand>
</feature>
<evidence type="ECO:0000256" key="6">
    <source>
        <dbReference type="ARBA" id="ARBA00012232"/>
    </source>
</evidence>
<dbReference type="InterPro" id="IPR008731">
    <property type="entry name" value="PTS_EIN"/>
</dbReference>
<comment type="catalytic activity">
    <reaction evidence="1 17">
        <text>L-histidyl-[protein] + phosphoenolpyruvate = N(pros)-phospho-L-histidyl-[protein] + pyruvate</text>
        <dbReference type="Rhea" id="RHEA:23880"/>
        <dbReference type="Rhea" id="RHEA-COMP:9745"/>
        <dbReference type="Rhea" id="RHEA-COMP:9746"/>
        <dbReference type="ChEBI" id="CHEBI:15361"/>
        <dbReference type="ChEBI" id="CHEBI:29979"/>
        <dbReference type="ChEBI" id="CHEBI:58702"/>
        <dbReference type="ChEBI" id="CHEBI:64837"/>
        <dbReference type="EC" id="2.7.3.9"/>
    </reaction>
</comment>
<evidence type="ECO:0000256" key="7">
    <source>
        <dbReference type="ARBA" id="ARBA00016544"/>
    </source>
</evidence>
<dbReference type="InterPro" id="IPR036618">
    <property type="entry name" value="PtsI_HPr-bd_sf"/>
</dbReference>
<feature type="binding site" evidence="19">
    <location>
        <position position="469"/>
    </location>
    <ligand>
        <name>phosphoenolpyruvate</name>
        <dbReference type="ChEBI" id="CHEBI:58702"/>
    </ligand>
</feature>
<dbReference type="GO" id="GO:0046872">
    <property type="term" value="F:metal ion binding"/>
    <property type="evidence" value="ECO:0007669"/>
    <property type="project" value="UniProtKB-KW"/>
</dbReference>
<keyword evidence="14 17" id="KW-0418">Kinase</keyword>
<comment type="subcellular location">
    <subcellularLocation>
        <location evidence="4 17">Cytoplasm</location>
    </subcellularLocation>
</comment>
<comment type="function">
    <text evidence="3 17">General (non sugar-specific) component of the phosphoenolpyruvate-dependent sugar phosphotransferase system (sugar PTS). This major carbohydrate active-transport system catalyzes the phosphorylation of incoming sugar substrates concomitantly with their translocation across the cell membrane. Enzyme I transfers the phosphoryl group from phosphoenolpyruvate (PEP) to the phosphoryl carrier protein (HPr).</text>
</comment>
<comment type="caution">
    <text evidence="25">The sequence shown here is derived from an EMBL/GenBank/DDBJ whole genome shotgun (WGS) entry which is preliminary data.</text>
</comment>
<feature type="coiled-coil region" evidence="21">
    <location>
        <begin position="42"/>
        <end position="112"/>
    </location>
</feature>
<dbReference type="NCBIfam" id="TIGR01417">
    <property type="entry name" value="PTS_I_fam"/>
    <property type="match status" value="1"/>
</dbReference>
<name>A0A7W5ATQ4_9BACL</name>
<keyword evidence="11 17" id="KW-0808">Transferase</keyword>
<evidence type="ECO:0000256" key="1">
    <source>
        <dbReference type="ARBA" id="ARBA00000683"/>
    </source>
</evidence>
<evidence type="ECO:0000256" key="12">
    <source>
        <dbReference type="ARBA" id="ARBA00022683"/>
    </source>
</evidence>
<feature type="domain" description="Phosphotransferase system enzyme I N-terminal" evidence="24">
    <location>
        <begin position="4"/>
        <end position="128"/>
    </location>
</feature>
<evidence type="ECO:0000256" key="2">
    <source>
        <dbReference type="ARBA" id="ARBA00001946"/>
    </source>
</evidence>
<dbReference type="InterPro" id="IPR000121">
    <property type="entry name" value="PEP_util_C"/>
</dbReference>
<feature type="domain" description="PEP-utilising enzyme C-terminal" evidence="23">
    <location>
        <begin position="255"/>
        <end position="545"/>
    </location>
</feature>
<evidence type="ECO:0000256" key="16">
    <source>
        <dbReference type="ARBA" id="ARBA00033235"/>
    </source>
</evidence>
<dbReference type="AlphaFoldDB" id="A0A7W5ATQ4"/>
<evidence type="ECO:0000259" key="24">
    <source>
        <dbReference type="Pfam" id="PF05524"/>
    </source>
</evidence>
<evidence type="ECO:0000256" key="21">
    <source>
        <dbReference type="SAM" id="Coils"/>
    </source>
</evidence>
<evidence type="ECO:0000256" key="11">
    <source>
        <dbReference type="ARBA" id="ARBA00022679"/>
    </source>
</evidence>
<dbReference type="Gene3D" id="3.20.20.60">
    <property type="entry name" value="Phosphoenolpyruvate-binding domains"/>
    <property type="match status" value="1"/>
</dbReference>
<dbReference type="InterPro" id="IPR008279">
    <property type="entry name" value="PEP-util_enz_mobile_dom"/>
</dbReference>
<dbReference type="EMBL" id="JACHXK010000001">
    <property type="protein sequence ID" value="MBB3108605.1"/>
    <property type="molecule type" value="Genomic_DNA"/>
</dbReference>
<dbReference type="GO" id="GO:0008965">
    <property type="term" value="F:phosphoenolpyruvate-protein phosphotransferase activity"/>
    <property type="evidence" value="ECO:0007669"/>
    <property type="project" value="UniProtKB-EC"/>
</dbReference>
<organism evidence="25 26">
    <name type="scientific">Paenibacillus phyllosphaerae</name>
    <dbReference type="NCBI Taxonomy" id="274593"/>
    <lineage>
        <taxon>Bacteria</taxon>
        <taxon>Bacillati</taxon>
        <taxon>Bacillota</taxon>
        <taxon>Bacilli</taxon>
        <taxon>Bacillales</taxon>
        <taxon>Paenibacillaceae</taxon>
        <taxon>Paenibacillus</taxon>
    </lineage>
</organism>
<dbReference type="SUPFAM" id="SSF51621">
    <property type="entry name" value="Phosphoenolpyruvate/pyruvate domain"/>
    <property type="match status" value="1"/>
</dbReference>
<evidence type="ECO:0000313" key="26">
    <source>
        <dbReference type="Proteomes" id="UP000570361"/>
    </source>
</evidence>
<dbReference type="PROSITE" id="PS00370">
    <property type="entry name" value="PEP_ENZYMES_PHOS_SITE"/>
    <property type="match status" value="1"/>
</dbReference>
<dbReference type="PRINTS" id="PR01736">
    <property type="entry name" value="PHPHTRNFRASE"/>
</dbReference>
<dbReference type="InterPro" id="IPR036637">
    <property type="entry name" value="Phosphohistidine_dom_sf"/>
</dbReference>
<evidence type="ECO:0000256" key="17">
    <source>
        <dbReference type="PIRNR" id="PIRNR000732"/>
    </source>
</evidence>
<keyword evidence="12 17" id="KW-0598">Phosphotransferase system</keyword>
<keyword evidence="13 17" id="KW-0479">Metal-binding</keyword>
<dbReference type="SUPFAM" id="SSF52009">
    <property type="entry name" value="Phosphohistidine domain"/>
    <property type="match status" value="1"/>
</dbReference>
<evidence type="ECO:0000256" key="4">
    <source>
        <dbReference type="ARBA" id="ARBA00004496"/>
    </source>
</evidence>
<evidence type="ECO:0000256" key="14">
    <source>
        <dbReference type="ARBA" id="ARBA00022777"/>
    </source>
</evidence>
<protein>
    <recommendedName>
        <fullName evidence="7 17">Phosphoenolpyruvate-protein phosphotransferase</fullName>
        <ecNumber evidence="6 17">2.7.3.9</ecNumber>
    </recommendedName>
    <alternativeName>
        <fullName evidence="16 17">Phosphotransferase system, enzyme I</fullName>
    </alternativeName>
</protein>
<dbReference type="Pfam" id="PF02896">
    <property type="entry name" value="PEP-utilizers_C"/>
    <property type="match status" value="1"/>
</dbReference>
<dbReference type="RefSeq" id="WP_183596850.1">
    <property type="nucleotide sequence ID" value="NZ_JACHXK010000001.1"/>
</dbReference>
<dbReference type="PANTHER" id="PTHR46244">
    <property type="entry name" value="PHOSPHOENOLPYRUVATE-PROTEIN PHOSPHOTRANSFERASE"/>
    <property type="match status" value="1"/>
</dbReference>
<evidence type="ECO:0000313" key="25">
    <source>
        <dbReference type="EMBL" id="MBB3108605.1"/>
    </source>
</evidence>
<evidence type="ECO:0000256" key="10">
    <source>
        <dbReference type="ARBA" id="ARBA00022597"/>
    </source>
</evidence>
<dbReference type="PANTHER" id="PTHR46244:SF3">
    <property type="entry name" value="PHOSPHOENOLPYRUVATE-PROTEIN PHOSPHOTRANSFERASE"/>
    <property type="match status" value="1"/>
</dbReference>
<dbReference type="InterPro" id="IPR006318">
    <property type="entry name" value="PTS_EI-like"/>
</dbReference>
<dbReference type="InterPro" id="IPR040442">
    <property type="entry name" value="Pyrv_kinase-like_dom_sf"/>
</dbReference>
<dbReference type="EC" id="2.7.3.9" evidence="6 17"/>
<feature type="binding site" evidence="20">
    <location>
        <position position="435"/>
    </location>
    <ligand>
        <name>Mg(2+)</name>
        <dbReference type="ChEBI" id="CHEBI:18420"/>
    </ligand>
</feature>
<comment type="similarity">
    <text evidence="5 17">Belongs to the PEP-utilizing enzyme family.</text>
</comment>
<accession>A0A7W5ATQ4</accession>
<keyword evidence="9 17" id="KW-0963">Cytoplasm</keyword>
<gene>
    <name evidence="25" type="ORF">FHS18_000633</name>
</gene>
<keyword evidence="26" id="KW-1185">Reference proteome</keyword>
<keyword evidence="15 17" id="KW-0460">Magnesium</keyword>
<dbReference type="InterPro" id="IPR024692">
    <property type="entry name" value="PTS_EI"/>
</dbReference>
<evidence type="ECO:0000256" key="18">
    <source>
        <dbReference type="PIRSR" id="PIRSR000732-1"/>
    </source>
</evidence>
<sequence>MKIRGIGASPGIALGRVLLMEEASPEGAAAASIEASAAPAELARLREAIGQAAAEVAALRDELKEKGREHESEIFDGHLMLLEDEELVDRAKQAIEEDLLSAESAVAVARDEIAAMLESLEDEYLRERAADIRDVCGRIIGKLSGRSNLLADSGNSEPVILVAGDLTPSHTATLDPQAVAGFVTLQGGRTSHSAIIARSIGIPAIVGMGGSLASLQGGEFVIVDGETGELHVEPDAATIEQYQARRASDLAKRQELQALMGAESVSLDGVHVELAANIGSPADAEAAKAKGAEGVGLFRTEFLYMGRDTLPSEDEQYEAYVSVAKTFGPNAPVVIRTMDIGGDKELPILDLPKEDNPFLGYRAIRISLDRHDLFKTQLRAVLRASAYGNLKVMFPMIATLAEWRAAKAVVEQCKDELRAEGVAFNEAIECGIMIEIPAAALLADRFASEVDFFSIGTNDLTQYTFAADRMNEKLTALNDPLQPAVLHLIERVIKAARAEGKWVGMCGEMAGQPHAVPLLLGLGLQEFSMSAGSVLQARALIRKLDQSRMAQLAAEALELESPEAIRAFVEERVPEIRL</sequence>
<dbReference type="Pfam" id="PF05524">
    <property type="entry name" value="PEP-utilisers_N"/>
    <property type="match status" value="1"/>
</dbReference>
<feature type="binding site" evidence="19">
    <location>
        <position position="336"/>
    </location>
    <ligand>
        <name>phosphoenolpyruvate</name>
        <dbReference type="ChEBI" id="CHEBI:58702"/>
    </ligand>
</feature>
<dbReference type="InterPro" id="IPR015813">
    <property type="entry name" value="Pyrv/PenolPyrv_kinase-like_dom"/>
</dbReference>
<feature type="active site" description="Tele-phosphohistidine intermediate" evidence="18">
    <location>
        <position position="192"/>
    </location>
</feature>
<keyword evidence="8 17" id="KW-0813">Transport</keyword>
<dbReference type="PROSITE" id="PS00742">
    <property type="entry name" value="PEP_ENZYMES_2"/>
    <property type="match status" value="1"/>
</dbReference>
<evidence type="ECO:0000256" key="15">
    <source>
        <dbReference type="ARBA" id="ARBA00022842"/>
    </source>
</evidence>
<feature type="active site" description="Proton donor" evidence="18">
    <location>
        <position position="506"/>
    </location>
</feature>
<evidence type="ECO:0000256" key="20">
    <source>
        <dbReference type="PIRSR" id="PIRSR000732-3"/>
    </source>
</evidence>
<dbReference type="InterPro" id="IPR018274">
    <property type="entry name" value="PEP_util_AS"/>
</dbReference>
<dbReference type="PIRSF" id="PIRSF000732">
    <property type="entry name" value="PTS_enzyme_I"/>
    <property type="match status" value="1"/>
</dbReference>
<dbReference type="Proteomes" id="UP000570361">
    <property type="component" value="Unassembled WGS sequence"/>
</dbReference>
<evidence type="ECO:0000256" key="5">
    <source>
        <dbReference type="ARBA" id="ARBA00007837"/>
    </source>
</evidence>
<dbReference type="Gene3D" id="1.10.274.10">
    <property type="entry name" value="PtsI, HPr-binding domain"/>
    <property type="match status" value="1"/>
</dbReference>
<evidence type="ECO:0000256" key="19">
    <source>
        <dbReference type="PIRSR" id="PIRSR000732-2"/>
    </source>
</evidence>
<dbReference type="SUPFAM" id="SSF47831">
    <property type="entry name" value="Enzyme I of the PEP:sugar phosphotransferase system HPr-binding (sub)domain"/>
    <property type="match status" value="1"/>
</dbReference>
<evidence type="ECO:0000256" key="8">
    <source>
        <dbReference type="ARBA" id="ARBA00022448"/>
    </source>
</evidence>
<reference evidence="25 26" key="1">
    <citation type="submission" date="2020-08" db="EMBL/GenBank/DDBJ databases">
        <title>Genomic Encyclopedia of Type Strains, Phase III (KMG-III): the genomes of soil and plant-associated and newly described type strains.</title>
        <authorList>
            <person name="Whitman W."/>
        </authorList>
    </citation>
    <scope>NUCLEOTIDE SEQUENCE [LARGE SCALE GENOMIC DNA]</scope>
    <source>
        <strain evidence="25 26">CECT 5862</strain>
    </source>
</reference>
<proteinExistence type="inferred from homology"/>
<feature type="binding site" evidence="20">
    <location>
        <position position="459"/>
    </location>
    <ligand>
        <name>Mg(2+)</name>
        <dbReference type="ChEBI" id="CHEBI:18420"/>
    </ligand>
</feature>
<keyword evidence="21" id="KW-0175">Coiled coil</keyword>
<feature type="binding site" evidence="19">
    <location>
        <position position="299"/>
    </location>
    <ligand>
        <name>phosphoenolpyruvate</name>
        <dbReference type="ChEBI" id="CHEBI:58702"/>
    </ligand>
</feature>
<dbReference type="InterPro" id="IPR050499">
    <property type="entry name" value="PEP-utilizing_PTS_enzyme"/>
</dbReference>
<evidence type="ECO:0000259" key="23">
    <source>
        <dbReference type="Pfam" id="PF02896"/>
    </source>
</evidence>
<evidence type="ECO:0000256" key="13">
    <source>
        <dbReference type="ARBA" id="ARBA00022723"/>
    </source>
</evidence>
<evidence type="ECO:0000256" key="9">
    <source>
        <dbReference type="ARBA" id="ARBA00022490"/>
    </source>
</evidence>
<keyword evidence="10 17" id="KW-0762">Sugar transport</keyword>